<proteinExistence type="predicted"/>
<dbReference type="Proteomes" id="UP000233256">
    <property type="component" value="Unassembled WGS sequence"/>
</dbReference>
<dbReference type="CDD" id="cd07715">
    <property type="entry name" value="TaR3-like_MBL-fold"/>
    <property type="match status" value="1"/>
</dbReference>
<accession>A0A2N1PS81</accession>
<evidence type="ECO:0000259" key="1">
    <source>
        <dbReference type="SMART" id="SM00849"/>
    </source>
</evidence>
<dbReference type="InterPro" id="IPR036866">
    <property type="entry name" value="RibonucZ/Hydroxyglut_hydro"/>
</dbReference>
<dbReference type="InterPro" id="IPR001279">
    <property type="entry name" value="Metallo-B-lactamas"/>
</dbReference>
<keyword evidence="2" id="KW-0378">Hydrolase</keyword>
<name>A0A2N1PS81_9BACT</name>
<evidence type="ECO:0000313" key="3">
    <source>
        <dbReference type="Proteomes" id="UP000233256"/>
    </source>
</evidence>
<comment type="caution">
    <text evidence="2">The sequence shown here is derived from an EMBL/GenBank/DDBJ whole genome shotgun (WGS) entry which is preliminary data.</text>
</comment>
<protein>
    <submittedName>
        <fullName evidence="2">MBL fold metallo-hydrolase</fullName>
    </submittedName>
</protein>
<dbReference type="SMART" id="SM00849">
    <property type="entry name" value="Lactamase_B"/>
    <property type="match status" value="1"/>
</dbReference>
<dbReference type="EMBL" id="PGXC01000003">
    <property type="protein sequence ID" value="PKK91132.1"/>
    <property type="molecule type" value="Genomic_DNA"/>
</dbReference>
<reference evidence="2 3" key="1">
    <citation type="journal article" date="2017" name="ISME J.">
        <title>Potential for microbial H2 and metal transformations associated with novel bacteria and archaea in deep terrestrial subsurface sediments.</title>
        <authorList>
            <person name="Hernsdorf A.W."/>
            <person name="Amano Y."/>
            <person name="Miyakawa K."/>
            <person name="Ise K."/>
            <person name="Suzuki Y."/>
            <person name="Anantharaman K."/>
            <person name="Probst A."/>
            <person name="Burstein D."/>
            <person name="Thomas B.C."/>
            <person name="Banfield J.F."/>
        </authorList>
    </citation>
    <scope>NUCLEOTIDE SEQUENCE [LARGE SCALE GENOMIC DNA]</scope>
    <source>
        <strain evidence="2">HGW-Wallbacteria-1</strain>
    </source>
</reference>
<dbReference type="SUPFAM" id="SSF56281">
    <property type="entry name" value="Metallo-hydrolase/oxidoreductase"/>
    <property type="match status" value="1"/>
</dbReference>
<feature type="domain" description="Metallo-beta-lactamase" evidence="1">
    <location>
        <begin position="25"/>
        <end position="228"/>
    </location>
</feature>
<organism evidence="2 3">
    <name type="scientific">Candidatus Wallbacteria bacterium HGW-Wallbacteria-1</name>
    <dbReference type="NCBI Taxonomy" id="2013854"/>
    <lineage>
        <taxon>Bacteria</taxon>
        <taxon>Candidatus Walliibacteriota</taxon>
    </lineage>
</organism>
<dbReference type="GO" id="GO:0016787">
    <property type="term" value="F:hydrolase activity"/>
    <property type="evidence" value="ECO:0007669"/>
    <property type="project" value="UniProtKB-KW"/>
</dbReference>
<dbReference type="Pfam" id="PF12706">
    <property type="entry name" value="Lactamase_B_2"/>
    <property type="match status" value="1"/>
</dbReference>
<evidence type="ECO:0000313" key="2">
    <source>
        <dbReference type="EMBL" id="PKK91132.1"/>
    </source>
</evidence>
<dbReference type="AlphaFoldDB" id="A0A2N1PS81"/>
<dbReference type="PANTHER" id="PTHR42663:SF4">
    <property type="entry name" value="SLL1036 PROTEIN"/>
    <property type="match status" value="1"/>
</dbReference>
<sequence length="320" mass="35908">MKVVFWGVRGSFPVPGPDTVEFGGNTSCVELRGSNGQVMVVDAGTGIRVLGNQLMEEDFGRGRGKARIFLSHTHWDHIQGLPFFRPIYVRGNDFEIFARKTDEKNLRSILYTQTEDPYFPVPFENLQADVDFRELSEGADFTTDGIRIRAERLNHPWIALGYRFDDEQGSVAYISDTAPFRDVLLEKKYYESVESGCCDKSSGQFLSSLAQRVEEMVRGVDVLIYDSQFSTEEYNKVPHWGHSTPEEGIDLALKSGARMLVLFHHAPERNDESLGRAAEFYRNACEGTGLQLEVAREGLEIDCGSLMVKRGMGSLNGGLK</sequence>
<dbReference type="PANTHER" id="PTHR42663">
    <property type="entry name" value="HYDROLASE C777.06C-RELATED-RELATED"/>
    <property type="match status" value="1"/>
</dbReference>
<gene>
    <name evidence="2" type="ORF">CVV64_05020</name>
</gene>
<dbReference type="Gene3D" id="3.60.15.10">
    <property type="entry name" value="Ribonuclease Z/Hydroxyacylglutathione hydrolase-like"/>
    <property type="match status" value="1"/>
</dbReference>